<dbReference type="KEGG" id="ovi:T265_00136"/>
<keyword evidence="2" id="KW-1185">Reference proteome</keyword>
<organism evidence="1 2">
    <name type="scientific">Opisthorchis viverrini</name>
    <name type="common">Southeast Asian liver fluke</name>
    <dbReference type="NCBI Taxonomy" id="6198"/>
    <lineage>
        <taxon>Eukaryota</taxon>
        <taxon>Metazoa</taxon>
        <taxon>Spiralia</taxon>
        <taxon>Lophotrochozoa</taxon>
        <taxon>Platyhelminthes</taxon>
        <taxon>Trematoda</taxon>
        <taxon>Digenea</taxon>
        <taxon>Opisthorchiida</taxon>
        <taxon>Opisthorchiata</taxon>
        <taxon>Opisthorchiidae</taxon>
        <taxon>Opisthorchis</taxon>
    </lineage>
</organism>
<dbReference type="AlphaFoldDB" id="A0A075ADL0"/>
<evidence type="ECO:0000313" key="2">
    <source>
        <dbReference type="Proteomes" id="UP000054324"/>
    </source>
</evidence>
<dbReference type="CTD" id="20314324"/>
<accession>A0A075ADL0</accession>
<sequence length="70" mass="8273">MNSSEWQQREQKYKIPYNRRLPVSLRFLRCISWSTTMVDRTDKPWILTAIPPIVFDSVLQSPNPIAAMLH</sequence>
<name>A0A075ADL0_OPIVI</name>
<gene>
    <name evidence="1" type="ORF">T265_00136</name>
</gene>
<dbReference type="GeneID" id="20314324"/>
<protein>
    <submittedName>
        <fullName evidence="1">Uncharacterized protein</fullName>
    </submittedName>
</protein>
<reference evidence="1 2" key="1">
    <citation type="submission" date="2013-11" db="EMBL/GenBank/DDBJ databases">
        <title>Opisthorchis viverrini - life in the bile duct.</title>
        <authorList>
            <person name="Young N.D."/>
            <person name="Nagarajan N."/>
            <person name="Lin S.J."/>
            <person name="Korhonen P.K."/>
            <person name="Jex A.R."/>
            <person name="Hall R.S."/>
            <person name="Safavi-Hemami H."/>
            <person name="Kaewkong W."/>
            <person name="Bertrand D."/>
            <person name="Gao S."/>
            <person name="Seet Q."/>
            <person name="Wongkham S."/>
            <person name="Teh B.T."/>
            <person name="Wongkham C."/>
            <person name="Intapan P.M."/>
            <person name="Maleewong W."/>
            <person name="Yang X."/>
            <person name="Hu M."/>
            <person name="Wang Z."/>
            <person name="Hofmann A."/>
            <person name="Sternberg P.W."/>
            <person name="Tan P."/>
            <person name="Wang J."/>
            <person name="Gasser R.B."/>
        </authorList>
    </citation>
    <scope>NUCLEOTIDE SEQUENCE [LARGE SCALE GENOMIC DNA]</scope>
</reference>
<evidence type="ECO:0000313" key="1">
    <source>
        <dbReference type="EMBL" id="KER34290.1"/>
    </source>
</evidence>
<dbReference type="Proteomes" id="UP000054324">
    <property type="component" value="Unassembled WGS sequence"/>
</dbReference>
<proteinExistence type="predicted"/>
<dbReference type="EMBL" id="KL596619">
    <property type="protein sequence ID" value="KER34290.1"/>
    <property type="molecule type" value="Genomic_DNA"/>
</dbReference>
<dbReference type="RefSeq" id="XP_009162057.1">
    <property type="nucleotide sequence ID" value="XM_009163793.1"/>
</dbReference>